<evidence type="ECO:0000256" key="3">
    <source>
        <dbReference type="PROSITE-ProRule" id="PRU00221"/>
    </source>
</evidence>
<dbReference type="PROSITE" id="PS00678">
    <property type="entry name" value="WD_REPEATS_1"/>
    <property type="match status" value="1"/>
</dbReference>
<proteinExistence type="predicted"/>
<evidence type="ECO:0000313" key="5">
    <source>
        <dbReference type="Proteomes" id="UP000297777"/>
    </source>
</evidence>
<comment type="caution">
    <text evidence="4">The sequence shown here is derived from an EMBL/GenBank/DDBJ whole genome shotgun (WGS) entry which is preliminary data.</text>
</comment>
<dbReference type="PROSITE" id="PS50294">
    <property type="entry name" value="WD_REPEATS_REGION"/>
    <property type="match status" value="2"/>
</dbReference>
<dbReference type="Gene3D" id="2.130.10.10">
    <property type="entry name" value="YVTN repeat-like/Quinoprotein amine dehydrogenase"/>
    <property type="match status" value="1"/>
</dbReference>
<accession>A0A4Z1E583</accession>
<dbReference type="PANTHER" id="PTHR19848">
    <property type="entry name" value="WD40 REPEAT PROTEIN"/>
    <property type="match status" value="1"/>
</dbReference>
<dbReference type="OrthoDB" id="538223at2759"/>
<dbReference type="Proteomes" id="UP000297777">
    <property type="component" value="Unassembled WGS sequence"/>
</dbReference>
<sequence>KIWDAATGTLQQTLEGHSESVTSIAFSADSKLLASGSDGCTIKIWDAATGTLQQTLEGHSSWVISIAFSADSKLLASGSRDCTIKIWDAATGTLQQTLEGHSGARNLSFDITNSILTTDIGCFRLNIKNNIPLPSSSRAINSRSHRQGLSITSPVV</sequence>
<name>A0A4Z1E583_9HELO</name>
<dbReference type="InterPro" id="IPR019775">
    <property type="entry name" value="WD40_repeat_CS"/>
</dbReference>
<feature type="repeat" description="WD" evidence="3">
    <location>
        <begin position="56"/>
        <end position="97"/>
    </location>
</feature>
<keyword evidence="5" id="KW-1185">Reference proteome</keyword>
<dbReference type="SMART" id="SM00320">
    <property type="entry name" value="WD40"/>
    <property type="match status" value="2"/>
</dbReference>
<feature type="repeat" description="WD" evidence="3">
    <location>
        <begin position="14"/>
        <end position="55"/>
    </location>
</feature>
<keyword evidence="2" id="KW-0677">Repeat</keyword>
<dbReference type="EMBL" id="PQXH01000304">
    <property type="protein sequence ID" value="TGO07224.1"/>
    <property type="molecule type" value="Genomic_DNA"/>
</dbReference>
<reference evidence="4 5" key="1">
    <citation type="submission" date="2017-12" db="EMBL/GenBank/DDBJ databases">
        <title>Comparative genomics of Botrytis spp.</title>
        <authorList>
            <person name="Valero-Jimenez C.A."/>
            <person name="Tapia P."/>
            <person name="Veloso J."/>
            <person name="Silva-Moreno E."/>
            <person name="Staats M."/>
            <person name="Valdes J.H."/>
            <person name="Van Kan J.A.L."/>
        </authorList>
    </citation>
    <scope>NUCLEOTIDE SEQUENCE [LARGE SCALE GENOMIC DNA]</scope>
    <source>
        <strain evidence="4 5">Bt9001</strain>
    </source>
</reference>
<dbReference type="InterPro" id="IPR001680">
    <property type="entry name" value="WD40_rpt"/>
</dbReference>
<evidence type="ECO:0000256" key="2">
    <source>
        <dbReference type="ARBA" id="ARBA00022737"/>
    </source>
</evidence>
<gene>
    <name evidence="4" type="ORF">BTUL_0306g00010</name>
</gene>
<evidence type="ECO:0000313" key="4">
    <source>
        <dbReference type="EMBL" id="TGO07224.1"/>
    </source>
</evidence>
<organism evidence="4 5">
    <name type="scientific">Botrytis tulipae</name>
    <dbReference type="NCBI Taxonomy" id="87230"/>
    <lineage>
        <taxon>Eukaryota</taxon>
        <taxon>Fungi</taxon>
        <taxon>Dikarya</taxon>
        <taxon>Ascomycota</taxon>
        <taxon>Pezizomycotina</taxon>
        <taxon>Leotiomycetes</taxon>
        <taxon>Helotiales</taxon>
        <taxon>Sclerotiniaceae</taxon>
        <taxon>Botrytis</taxon>
    </lineage>
</organism>
<dbReference type="SUPFAM" id="SSF50978">
    <property type="entry name" value="WD40 repeat-like"/>
    <property type="match status" value="1"/>
</dbReference>
<dbReference type="InterPro" id="IPR036322">
    <property type="entry name" value="WD40_repeat_dom_sf"/>
</dbReference>
<dbReference type="Pfam" id="PF00400">
    <property type="entry name" value="WD40"/>
    <property type="match status" value="2"/>
</dbReference>
<evidence type="ECO:0000256" key="1">
    <source>
        <dbReference type="ARBA" id="ARBA00022574"/>
    </source>
</evidence>
<dbReference type="PANTHER" id="PTHR19848:SF8">
    <property type="entry name" value="F-BOX AND WD REPEAT DOMAIN CONTAINING 7"/>
    <property type="match status" value="1"/>
</dbReference>
<protein>
    <submittedName>
        <fullName evidence="4">Uncharacterized protein</fullName>
    </submittedName>
</protein>
<keyword evidence="1 3" id="KW-0853">WD repeat</keyword>
<dbReference type="AlphaFoldDB" id="A0A4Z1E583"/>
<feature type="non-terminal residue" evidence="4">
    <location>
        <position position="1"/>
    </location>
</feature>
<dbReference type="PROSITE" id="PS50082">
    <property type="entry name" value="WD_REPEATS_2"/>
    <property type="match status" value="2"/>
</dbReference>
<dbReference type="InterPro" id="IPR015943">
    <property type="entry name" value="WD40/YVTN_repeat-like_dom_sf"/>
</dbReference>